<evidence type="ECO:0000259" key="6">
    <source>
        <dbReference type="PROSITE" id="PS51900"/>
    </source>
</evidence>
<dbReference type="InterPro" id="IPR010998">
    <property type="entry name" value="Integrase_recombinase_N"/>
</dbReference>
<proteinExistence type="inferred from homology"/>
<comment type="caution">
    <text evidence="7">The sequence shown here is derived from an EMBL/GenBank/DDBJ whole genome shotgun (WGS) entry which is preliminary data.</text>
</comment>
<evidence type="ECO:0000256" key="3">
    <source>
        <dbReference type="ARBA" id="ARBA00023125"/>
    </source>
</evidence>
<dbReference type="PROSITE" id="PS51900">
    <property type="entry name" value="CB"/>
    <property type="match status" value="1"/>
</dbReference>
<dbReference type="EMBL" id="VTWS01000011">
    <property type="protein sequence ID" value="KAA9346326.1"/>
    <property type="molecule type" value="Genomic_DNA"/>
</dbReference>
<dbReference type="Gene3D" id="1.10.150.130">
    <property type="match status" value="1"/>
</dbReference>
<keyword evidence="2" id="KW-0229">DNA integration</keyword>
<keyword evidence="4" id="KW-0233">DNA recombination</keyword>
<evidence type="ECO:0000256" key="5">
    <source>
        <dbReference type="PROSITE-ProRule" id="PRU01248"/>
    </source>
</evidence>
<dbReference type="Gene3D" id="1.10.443.10">
    <property type="entry name" value="Intergrase catalytic core"/>
    <property type="match status" value="1"/>
</dbReference>
<feature type="domain" description="Core-binding (CB)" evidence="6">
    <location>
        <begin position="97"/>
        <end position="179"/>
    </location>
</feature>
<evidence type="ECO:0000313" key="7">
    <source>
        <dbReference type="EMBL" id="KAA9346326.1"/>
    </source>
</evidence>
<name>A0A5N1J5Y1_9BACT</name>
<dbReference type="GO" id="GO:0003677">
    <property type="term" value="F:DNA binding"/>
    <property type="evidence" value="ECO:0007669"/>
    <property type="project" value="UniProtKB-UniRule"/>
</dbReference>
<dbReference type="PANTHER" id="PTHR30349:SF41">
    <property type="entry name" value="INTEGRASE_RECOMBINASE PROTEIN MJ0367-RELATED"/>
    <property type="match status" value="1"/>
</dbReference>
<protein>
    <recommendedName>
        <fullName evidence="6">Core-binding (CB) domain-containing protein</fullName>
    </recommendedName>
</protein>
<evidence type="ECO:0000256" key="1">
    <source>
        <dbReference type="ARBA" id="ARBA00008857"/>
    </source>
</evidence>
<dbReference type="InterPro" id="IPR044068">
    <property type="entry name" value="CB"/>
</dbReference>
<dbReference type="InterPro" id="IPR050090">
    <property type="entry name" value="Tyrosine_recombinase_XerCD"/>
</dbReference>
<dbReference type="PANTHER" id="PTHR30349">
    <property type="entry name" value="PHAGE INTEGRASE-RELATED"/>
    <property type="match status" value="1"/>
</dbReference>
<dbReference type="SUPFAM" id="SSF56349">
    <property type="entry name" value="DNA breaking-rejoining enzymes"/>
    <property type="match status" value="1"/>
</dbReference>
<dbReference type="GO" id="GO:0015074">
    <property type="term" value="P:DNA integration"/>
    <property type="evidence" value="ECO:0007669"/>
    <property type="project" value="UniProtKB-KW"/>
</dbReference>
<comment type="similarity">
    <text evidence="1">Belongs to the 'phage' integrase family.</text>
</comment>
<gene>
    <name evidence="7" type="ORF">F0P93_29100</name>
</gene>
<evidence type="ECO:0000256" key="2">
    <source>
        <dbReference type="ARBA" id="ARBA00022908"/>
    </source>
</evidence>
<sequence length="401" mass="46574">MTKRTQNSNRSPYPYKLPRLIKTTNVWYILYYVWNVDTQKLVRKRVSVEGRTDAEREQDASEIIAWVSKELQSGAYVGTPKPSPQPAASDVTLSKNLTLTQAVAYFFQTKRDIADSTAILYTNYSNHFLAFFKERGNAQVQLRQITKPVVLAFMDQVRLAGKTRNNILGFMHSFFEMYVEREVIEKNPAAKIRKDSLEESEDHLPFTPEQIRELKESILERGDEQLWLFCQFIYYTFARPGQEIRLLQVKDLMPTSIRITAKRGKTNRFRYPFLSPALEAEIIRLGLRKYPPDYFVFSNASNSDNPNHPDNFKVVPGPTPPGQNSYYNRHVRHLKKLGLFGKDYDIYSWKPTGVIALWSATLDMKLIQEQCGHSTINQTDRYLRKLGLVIRPEKLNEFPTI</sequence>
<evidence type="ECO:0000256" key="4">
    <source>
        <dbReference type="ARBA" id="ARBA00023172"/>
    </source>
</evidence>
<dbReference type="InterPro" id="IPR013762">
    <property type="entry name" value="Integrase-like_cat_sf"/>
</dbReference>
<evidence type="ECO:0000313" key="8">
    <source>
        <dbReference type="Proteomes" id="UP000326344"/>
    </source>
</evidence>
<reference evidence="7 8" key="1">
    <citation type="submission" date="2019-09" db="EMBL/GenBank/DDBJ databases">
        <title>Genome Sequence of Larkinella sp MA1.</title>
        <authorList>
            <person name="Srinivasan S."/>
        </authorList>
    </citation>
    <scope>NUCLEOTIDE SEQUENCE [LARGE SCALE GENOMIC DNA]</scope>
    <source>
        <strain evidence="7 8">MA1</strain>
    </source>
</reference>
<dbReference type="Proteomes" id="UP000326344">
    <property type="component" value="Unassembled WGS sequence"/>
</dbReference>
<dbReference type="GO" id="GO:0006310">
    <property type="term" value="P:DNA recombination"/>
    <property type="evidence" value="ECO:0007669"/>
    <property type="project" value="UniProtKB-KW"/>
</dbReference>
<keyword evidence="8" id="KW-1185">Reference proteome</keyword>
<keyword evidence="3 5" id="KW-0238">DNA-binding</keyword>
<dbReference type="InterPro" id="IPR011010">
    <property type="entry name" value="DNA_brk_join_enz"/>
</dbReference>
<accession>A0A5N1J5Y1</accession>
<dbReference type="RefSeq" id="WP_150881320.1">
    <property type="nucleotide sequence ID" value="NZ_VTWS01000011.1"/>
</dbReference>
<dbReference type="AlphaFoldDB" id="A0A5N1J5Y1"/>
<organism evidence="7 8">
    <name type="scientific">Larkinella humicola</name>
    <dbReference type="NCBI Taxonomy" id="2607654"/>
    <lineage>
        <taxon>Bacteria</taxon>
        <taxon>Pseudomonadati</taxon>
        <taxon>Bacteroidota</taxon>
        <taxon>Cytophagia</taxon>
        <taxon>Cytophagales</taxon>
        <taxon>Spirosomataceae</taxon>
        <taxon>Larkinella</taxon>
    </lineage>
</organism>